<dbReference type="InterPro" id="IPR045851">
    <property type="entry name" value="AMP-bd_C_sf"/>
</dbReference>
<dbReference type="InterPro" id="IPR042099">
    <property type="entry name" value="ANL_N_sf"/>
</dbReference>
<dbReference type="Proteomes" id="UP000410984">
    <property type="component" value="Unassembled WGS sequence"/>
</dbReference>
<feature type="transmembrane region" description="Helical" evidence="1">
    <location>
        <begin position="669"/>
        <end position="690"/>
    </location>
</feature>
<dbReference type="Gene3D" id="2.160.10.10">
    <property type="entry name" value="Hexapeptide repeat proteins"/>
    <property type="match status" value="3"/>
</dbReference>
<dbReference type="InterPro" id="IPR012728">
    <property type="entry name" value="Pls/PosA_C"/>
</dbReference>
<proteinExistence type="predicted"/>
<feature type="transmembrane region" description="Helical" evidence="1">
    <location>
        <begin position="1151"/>
        <end position="1174"/>
    </location>
</feature>
<keyword evidence="4" id="KW-1185">Reference proteome</keyword>
<name>A0A509EEL1_9HYPH</name>
<dbReference type="Pfam" id="PF13193">
    <property type="entry name" value="AMP-binding_C"/>
    <property type="match status" value="1"/>
</dbReference>
<dbReference type="InterPro" id="IPR011004">
    <property type="entry name" value="Trimer_LpxA-like_sf"/>
</dbReference>
<dbReference type="CDD" id="cd05930">
    <property type="entry name" value="A_NRPS"/>
    <property type="match status" value="1"/>
</dbReference>
<dbReference type="Gene3D" id="3.40.50.12780">
    <property type="entry name" value="N-terminal domain of ligase-like"/>
    <property type="match status" value="1"/>
</dbReference>
<dbReference type="GO" id="GO:0005737">
    <property type="term" value="C:cytoplasm"/>
    <property type="evidence" value="ECO:0007669"/>
    <property type="project" value="TreeGrafter"/>
</dbReference>
<dbReference type="SUPFAM" id="SSF56801">
    <property type="entry name" value="Acetyl-CoA synthetase-like"/>
    <property type="match status" value="1"/>
</dbReference>
<dbReference type="InterPro" id="IPR036736">
    <property type="entry name" value="ACP-like_sf"/>
</dbReference>
<organism evidence="3 4">
    <name type="scientific">Methylobacterium symbioticum</name>
    <dbReference type="NCBI Taxonomy" id="2584084"/>
    <lineage>
        <taxon>Bacteria</taxon>
        <taxon>Pseudomonadati</taxon>
        <taxon>Pseudomonadota</taxon>
        <taxon>Alphaproteobacteria</taxon>
        <taxon>Hyphomicrobiales</taxon>
        <taxon>Methylobacteriaceae</taxon>
        <taxon>Methylobacterium</taxon>
    </lineage>
</organism>
<sequence length="1337" mass="143513">MNMRPSLIYRGVLRGRKDPSILRDEVLPELVAASARARPDHTAIVFGESRCSYAELEARSDRVARALRARGAGPGRFVGLWMTRSLDLHVALLAILKSGAAYIPFDAEAPSERIGECLADCAADLVVTDAVTASRLDGALAGKAVAFATLAVDGADKPPIDPRAVGLTPAHPAYAIYTSGSTGKPKGIVISHANICHYLRAANAVYGMTGDDVCFQGASVAFDLSLEEIFIPYLVGATLWVASPATLGEVDALPRVMRAAGITVLDTVPTLLAMMPEDVPSLRIIILGGEACPPTVRQRWCRPGRTVFNSYGPTEATVVATVDTVTPEAPVTIGGPIPNYTCYVVNERMELVGAGEEGELLIGGPGVAGGYLGRPDLTAEKFIANPFPSDGDDPVLYRSGDAVSVDPDGRLLFHGRIDDQVKLRGFRIELGEIEARLCDRPGVAAAAVVLRQDNGLDRLVAFVVPEAGAPLDRAALRAALKAQLPPYMVPAHFEAMAVLPRLTSGKTDRKALKAFALAAVDEAEAQEAPASATEAALLAAAQPLFPGQILAFEADFFNDLGGHSLLAARFLAAVRESPHLASLTLEDVYGLRSLRAMAARLDERIAEAGGDRPADLAFVPPPRMRRILCGLAQAACLPFLLLGRTGPWLTIFIVYELITTDEVIQAHEVLLLLGVYAFVTFGVSAAAILLKRAVLWRAKPGRYPLWGTYFFRWWLAKQCVGLSHLALLQGTPLAAATMRALGARVGRRSVVSGLEAGAIDLVTLGDDVTLGAKLSIANAEVVGNELVIGPVVIESAAYIGTSCAIGHDVTIGEGAELADLTAILPGTQVPAFEHWDGSPGRRVGSVDTATWPAPAPEPARAVRAARTAYFALMILLMPALALLPVFPAFYLFDRYDTALQAMVGIDYHWFLPVLTWPTAMILVFGTVLLVTAIRWTVLPRVQEGTYSIHSGLYLRKWTVGLACDVMLDTLSSLFSTLYMRHWYRLMGARIGRDTEVATNFSGRFDMIEIGDQCFVADEVVAGDEDIRRGWMTVRKVRTGSQVFLGNDSVLPPGSVIPDGCLIGIKSKPPADVALEPGEIRFGSPPMRLPVRQRFDDAATAMTFRPSAGRRLLRAVFELFSASMPTMMFITVGTYAAEYVLFPALEQDSTALFLALFIATGSVCAMVLAGTVLALKWLMMGVYRPGNRGLWSWWALRSEAMTTLYWGTAGVMLLESLRGTPLLPAVLRLFGVRIGRGVYLDSTDITEFDCVRIGDFAAVNATANLQTHLFEDRVMKVGPIEIGRGVSVGALTTVLYDTRIGDFARLGPLTIVMKGEAIPASTEWVGAPARLMPAKLAA</sequence>
<reference evidence="3 4" key="1">
    <citation type="submission" date="2019-06" db="EMBL/GenBank/DDBJ databases">
        <authorList>
            <person name="Rodrigo-Torres L."/>
            <person name="Arahal R. D."/>
            <person name="Lucena T."/>
        </authorList>
    </citation>
    <scope>NUCLEOTIDE SEQUENCE [LARGE SCALE GENOMIC DNA]</scope>
    <source>
        <strain evidence="3 4">SB0023/3</strain>
    </source>
</reference>
<dbReference type="GO" id="GO:0043041">
    <property type="term" value="P:amino acid activation for nonribosomal peptide biosynthetic process"/>
    <property type="evidence" value="ECO:0007669"/>
    <property type="project" value="TreeGrafter"/>
</dbReference>
<keyword evidence="1" id="KW-0472">Membrane</keyword>
<dbReference type="Gene3D" id="1.10.1200.10">
    <property type="entry name" value="ACP-like"/>
    <property type="match status" value="1"/>
</dbReference>
<dbReference type="InterPro" id="IPR000873">
    <property type="entry name" value="AMP-dep_synth/lig_dom"/>
</dbReference>
<dbReference type="GO" id="GO:0016874">
    <property type="term" value="F:ligase activity"/>
    <property type="evidence" value="ECO:0007669"/>
    <property type="project" value="UniProtKB-KW"/>
</dbReference>
<dbReference type="FunFam" id="3.40.50.980:FF:000001">
    <property type="entry name" value="Non-ribosomal peptide synthetase"/>
    <property type="match status" value="1"/>
</dbReference>
<evidence type="ECO:0000259" key="2">
    <source>
        <dbReference type="PROSITE" id="PS50075"/>
    </source>
</evidence>
<keyword evidence="3" id="KW-0436">Ligase</keyword>
<dbReference type="InterPro" id="IPR025110">
    <property type="entry name" value="AMP-bd_C"/>
</dbReference>
<dbReference type="NCBIfam" id="TIGR02353">
    <property type="entry name" value="NRPS_term_dom"/>
    <property type="match status" value="1"/>
</dbReference>
<dbReference type="PANTHER" id="PTHR45527:SF1">
    <property type="entry name" value="FATTY ACID SYNTHASE"/>
    <property type="match status" value="1"/>
</dbReference>
<dbReference type="EC" id="6.-.-.-" evidence="3"/>
<protein>
    <submittedName>
        <fullName evidence="3">Novobiocin biosynthesis protein H</fullName>
        <ecNumber evidence="3">6.-.-.-</ecNumber>
    </submittedName>
</protein>
<feature type="domain" description="Carrier" evidence="2">
    <location>
        <begin position="528"/>
        <end position="605"/>
    </location>
</feature>
<dbReference type="InterPro" id="IPR010071">
    <property type="entry name" value="AA_adenyl_dom"/>
</dbReference>
<feature type="transmembrane region" description="Helical" evidence="1">
    <location>
        <begin position="868"/>
        <end position="889"/>
    </location>
</feature>
<dbReference type="SUPFAM" id="SSF51161">
    <property type="entry name" value="Trimeric LpxA-like enzymes"/>
    <property type="match status" value="3"/>
</dbReference>
<dbReference type="PROSITE" id="PS50075">
    <property type="entry name" value="CARRIER"/>
    <property type="match status" value="1"/>
</dbReference>
<dbReference type="RefSeq" id="WP_210248098.1">
    <property type="nucleotide sequence ID" value="NZ_CABFPH010000026.1"/>
</dbReference>
<dbReference type="Pfam" id="PF00501">
    <property type="entry name" value="AMP-binding"/>
    <property type="match status" value="1"/>
</dbReference>
<feature type="transmembrane region" description="Helical" evidence="1">
    <location>
        <begin position="909"/>
        <end position="933"/>
    </location>
</feature>
<evidence type="ECO:0000256" key="1">
    <source>
        <dbReference type="SAM" id="Phobius"/>
    </source>
</evidence>
<dbReference type="Pfam" id="PF00550">
    <property type="entry name" value="PP-binding"/>
    <property type="match status" value="1"/>
</dbReference>
<feature type="transmembrane region" description="Helical" evidence="1">
    <location>
        <begin position="1111"/>
        <end position="1131"/>
    </location>
</feature>
<dbReference type="SUPFAM" id="SSF47336">
    <property type="entry name" value="ACP-like"/>
    <property type="match status" value="1"/>
</dbReference>
<dbReference type="GO" id="GO:0044550">
    <property type="term" value="P:secondary metabolite biosynthetic process"/>
    <property type="evidence" value="ECO:0007669"/>
    <property type="project" value="TreeGrafter"/>
</dbReference>
<dbReference type="InterPro" id="IPR009081">
    <property type="entry name" value="PP-bd_ACP"/>
</dbReference>
<dbReference type="EMBL" id="CABFPH010000026">
    <property type="protein sequence ID" value="VUD71673.1"/>
    <property type="molecule type" value="Genomic_DNA"/>
</dbReference>
<evidence type="ECO:0000313" key="4">
    <source>
        <dbReference type="Proteomes" id="UP000410984"/>
    </source>
</evidence>
<dbReference type="NCBIfam" id="TIGR01733">
    <property type="entry name" value="AA-adenyl-dom"/>
    <property type="match status" value="1"/>
</dbReference>
<keyword evidence="1" id="KW-0812">Transmembrane</keyword>
<gene>
    <name evidence="3" type="primary">novH</name>
    <name evidence="3" type="ORF">MET9862_02258</name>
</gene>
<dbReference type="PANTHER" id="PTHR45527">
    <property type="entry name" value="NONRIBOSOMAL PEPTIDE SYNTHETASE"/>
    <property type="match status" value="1"/>
</dbReference>
<dbReference type="FunFam" id="3.40.50.12780:FF:000012">
    <property type="entry name" value="Non-ribosomal peptide synthetase"/>
    <property type="match status" value="1"/>
</dbReference>
<accession>A0A509EEL1</accession>
<dbReference type="GO" id="GO:0031177">
    <property type="term" value="F:phosphopantetheine binding"/>
    <property type="evidence" value="ECO:0007669"/>
    <property type="project" value="TreeGrafter"/>
</dbReference>
<keyword evidence="1" id="KW-1133">Transmembrane helix</keyword>
<evidence type="ECO:0000313" key="3">
    <source>
        <dbReference type="EMBL" id="VUD71673.1"/>
    </source>
</evidence>
<dbReference type="Gene3D" id="3.30.300.30">
    <property type="match status" value="1"/>
</dbReference>